<organism evidence="1 2">
    <name type="scientific">Dichomitus squalens</name>
    <dbReference type="NCBI Taxonomy" id="114155"/>
    <lineage>
        <taxon>Eukaryota</taxon>
        <taxon>Fungi</taxon>
        <taxon>Dikarya</taxon>
        <taxon>Basidiomycota</taxon>
        <taxon>Agaricomycotina</taxon>
        <taxon>Agaricomycetes</taxon>
        <taxon>Polyporales</taxon>
        <taxon>Polyporaceae</taxon>
        <taxon>Dichomitus</taxon>
    </lineage>
</organism>
<dbReference type="Proteomes" id="UP000292082">
    <property type="component" value="Unassembled WGS sequence"/>
</dbReference>
<sequence length="67" mass="7429">MNVDMPAAVSKSSEVSQLLRLVGSVEHFLFRRHSCRFLQPTPEGFMVKSVCGVNVSTRERAVPPRGV</sequence>
<dbReference type="AlphaFoldDB" id="A0A4Q9NJE9"/>
<proteinExistence type="predicted"/>
<reference evidence="1 2" key="1">
    <citation type="submission" date="2019-01" db="EMBL/GenBank/DDBJ databases">
        <title>Draft genome sequences of three monokaryotic isolates of the white-rot basidiomycete fungus Dichomitus squalens.</title>
        <authorList>
            <consortium name="DOE Joint Genome Institute"/>
            <person name="Lopez S.C."/>
            <person name="Andreopoulos B."/>
            <person name="Pangilinan J."/>
            <person name="Lipzen A."/>
            <person name="Riley R."/>
            <person name="Ahrendt S."/>
            <person name="Ng V."/>
            <person name="Barry K."/>
            <person name="Daum C."/>
            <person name="Grigoriev I.V."/>
            <person name="Hilden K.S."/>
            <person name="Makela M.R."/>
            <person name="de Vries R.P."/>
        </authorList>
    </citation>
    <scope>NUCLEOTIDE SEQUENCE [LARGE SCALE GENOMIC DNA]</scope>
    <source>
        <strain evidence="1 2">CBS 464.89</strain>
    </source>
</reference>
<evidence type="ECO:0000313" key="1">
    <source>
        <dbReference type="EMBL" id="TBU53270.1"/>
    </source>
</evidence>
<keyword evidence="2" id="KW-1185">Reference proteome</keyword>
<evidence type="ECO:0000313" key="2">
    <source>
        <dbReference type="Proteomes" id="UP000292082"/>
    </source>
</evidence>
<gene>
    <name evidence="1" type="ORF">BD310DRAFT_938421</name>
</gene>
<protein>
    <submittedName>
        <fullName evidence="1">Uncharacterized protein</fullName>
    </submittedName>
</protein>
<dbReference type="EMBL" id="ML145219">
    <property type="protein sequence ID" value="TBU53270.1"/>
    <property type="molecule type" value="Genomic_DNA"/>
</dbReference>
<accession>A0A4Q9NJE9</accession>
<name>A0A4Q9NJE9_9APHY</name>